<evidence type="ECO:0000313" key="3">
    <source>
        <dbReference type="Proteomes" id="UP000291483"/>
    </source>
</evidence>
<comment type="caution">
    <text evidence="2">The sequence shown here is derived from an EMBL/GenBank/DDBJ whole genome shotgun (WGS) entry which is preliminary data.</text>
</comment>
<dbReference type="OrthoDB" id="5080305at2"/>
<name>A0A4Q8AJ78_9MICO</name>
<dbReference type="PROSITE" id="PS51257">
    <property type="entry name" value="PROKAR_LIPOPROTEIN"/>
    <property type="match status" value="1"/>
</dbReference>
<keyword evidence="1" id="KW-0732">Signal</keyword>
<dbReference type="EMBL" id="SHLC01000001">
    <property type="protein sequence ID" value="RZU64021.1"/>
    <property type="molecule type" value="Genomic_DNA"/>
</dbReference>
<evidence type="ECO:0000313" key="2">
    <source>
        <dbReference type="EMBL" id="RZU64021.1"/>
    </source>
</evidence>
<feature type="signal peptide" evidence="1">
    <location>
        <begin position="1"/>
        <end position="28"/>
    </location>
</feature>
<protein>
    <recommendedName>
        <fullName evidence="4">LppP/LprE lipoprotein</fullName>
    </recommendedName>
</protein>
<evidence type="ECO:0008006" key="4">
    <source>
        <dbReference type="Google" id="ProtNLM"/>
    </source>
</evidence>
<dbReference type="RefSeq" id="WP_130504605.1">
    <property type="nucleotide sequence ID" value="NZ_SHLC01000001.1"/>
</dbReference>
<dbReference type="Proteomes" id="UP000291483">
    <property type="component" value="Unassembled WGS sequence"/>
</dbReference>
<gene>
    <name evidence="2" type="ORF">EV379_0313</name>
</gene>
<feature type="chain" id="PRO_5020864149" description="LppP/LprE lipoprotein" evidence="1">
    <location>
        <begin position="29"/>
        <end position="151"/>
    </location>
</feature>
<keyword evidence="3" id="KW-1185">Reference proteome</keyword>
<proteinExistence type="predicted"/>
<reference evidence="2 3" key="1">
    <citation type="submission" date="2019-02" db="EMBL/GenBank/DDBJ databases">
        <title>Sequencing the genomes of 1000 actinobacteria strains.</title>
        <authorList>
            <person name="Klenk H.-P."/>
        </authorList>
    </citation>
    <scope>NUCLEOTIDE SEQUENCE [LARGE SCALE GENOMIC DNA]</scope>
    <source>
        <strain evidence="2 3">DSM 18319</strain>
    </source>
</reference>
<evidence type="ECO:0000256" key="1">
    <source>
        <dbReference type="SAM" id="SignalP"/>
    </source>
</evidence>
<sequence length="151" mass="15470">MTPSLRSLRPAAAVLLAASVALTISACASSEGGVGGAGSTISAEEDYAGLPEGMVGLPQNPSGEPQLYWLQDASQIGITLWGSSSCPPIVESLTQTSDNAFEATLQEIPAKPCTRDLVPHTTVFATPKSTTPSSDVTIVLDGTSLTLPAER</sequence>
<organism evidence="2 3">
    <name type="scientific">Microterricola gilva</name>
    <dbReference type="NCBI Taxonomy" id="393267"/>
    <lineage>
        <taxon>Bacteria</taxon>
        <taxon>Bacillati</taxon>
        <taxon>Actinomycetota</taxon>
        <taxon>Actinomycetes</taxon>
        <taxon>Micrococcales</taxon>
        <taxon>Microbacteriaceae</taxon>
        <taxon>Microterricola</taxon>
    </lineage>
</organism>
<accession>A0A4Q8AJ78</accession>
<dbReference type="AlphaFoldDB" id="A0A4Q8AJ78"/>